<name>A0ABU4A221_9SPHN</name>
<sequence length="73" mass="8053">MMAFKQSLIKTPSFRYTMNIEGMALCRTHAAAEALEIALWRAKSEFWGIGSPFAYRAAVSDTPKGRGSRAGKI</sequence>
<dbReference type="RefSeq" id="WP_317518101.1">
    <property type="nucleotide sequence ID" value="NZ_JAPTHD010000021.1"/>
</dbReference>
<keyword evidence="2" id="KW-1185">Reference proteome</keyword>
<comment type="caution">
    <text evidence="1">The sequence shown here is derived from an EMBL/GenBank/DDBJ whole genome shotgun (WGS) entry which is preliminary data.</text>
</comment>
<evidence type="ECO:0000313" key="2">
    <source>
        <dbReference type="Proteomes" id="UP001185984"/>
    </source>
</evidence>
<proteinExistence type="predicted"/>
<gene>
    <name evidence="1" type="ORF">O0R41_19500</name>
</gene>
<evidence type="ECO:0000313" key="1">
    <source>
        <dbReference type="EMBL" id="MDV5825794.1"/>
    </source>
</evidence>
<reference evidence="2" key="1">
    <citation type="journal article" date="2022" name="J Environ Chem Eng">
        <title>Biodegradation of petroleum oil using a constructed nonpathogenic and heavy metal-tolerant bacterial consortium isolated from marine sponges.</title>
        <authorList>
            <person name="Dechsakulwatana C."/>
            <person name="Rungsihiranrut A."/>
            <person name="Muangchinda C."/>
            <person name="Ningthoujam R."/>
            <person name="Klankeo P."/>
            <person name="Pinyakong O."/>
        </authorList>
    </citation>
    <scope>NUCLEOTIDE SEQUENCE [LARGE SCALE GENOMIC DNA]</scope>
    <source>
        <strain evidence="2">MO2-4</strain>
    </source>
</reference>
<accession>A0ABU4A221</accession>
<organism evidence="1 2">
    <name type="scientific">Sphingobium naphthae</name>
    <dbReference type="NCBI Taxonomy" id="1886786"/>
    <lineage>
        <taxon>Bacteria</taxon>
        <taxon>Pseudomonadati</taxon>
        <taxon>Pseudomonadota</taxon>
        <taxon>Alphaproteobacteria</taxon>
        <taxon>Sphingomonadales</taxon>
        <taxon>Sphingomonadaceae</taxon>
        <taxon>Sphingobium</taxon>
    </lineage>
</organism>
<dbReference type="Proteomes" id="UP001185984">
    <property type="component" value="Unassembled WGS sequence"/>
</dbReference>
<protein>
    <submittedName>
        <fullName evidence="1">Uncharacterized protein</fullName>
    </submittedName>
</protein>
<dbReference type="EMBL" id="JAPTHD010000021">
    <property type="protein sequence ID" value="MDV5825794.1"/>
    <property type="molecule type" value="Genomic_DNA"/>
</dbReference>